<organism evidence="4">
    <name type="scientific">Sida angular mosaic virus</name>
    <dbReference type="NCBI Taxonomy" id="1904882"/>
    <lineage>
        <taxon>Viruses</taxon>
        <taxon>Monodnaviria</taxon>
        <taxon>Shotokuvirae</taxon>
        <taxon>Cressdnaviricota</taxon>
        <taxon>Repensiviricetes</taxon>
        <taxon>Geplafuvirales</taxon>
        <taxon>Geminiviridae</taxon>
        <taxon>Begomovirus</taxon>
        <taxon>Begomovirus sidamusivi</taxon>
    </lineage>
</organism>
<accession>A0A1D8GV46</accession>
<evidence type="ECO:0000256" key="1">
    <source>
        <dbReference type="ARBA" id="ARBA00008996"/>
    </source>
</evidence>
<reference evidence="4" key="1">
    <citation type="submission" date="2016-08" db="EMBL/GenBank/DDBJ databases">
        <title>Species diversity and phylogeny of begomovirus infecting weeds in northeastern Brazil.</title>
        <authorList>
            <person name="Passos L.S."/>
            <person name="Teixeira J.W.M."/>
            <person name="Lima K.J."/>
            <person name="Rodrigues J.S."/>
            <person name="Soares E.C.S."/>
            <person name="Xavier C.A.D."/>
            <person name="Araujo A.S.F."/>
            <person name="Zerbini F.M."/>
            <person name="Beserra J.E.A.Jr."/>
        </authorList>
    </citation>
    <scope>NUCLEOTIDE SEQUENCE</scope>
    <source>
        <strain evidence="4">ALS17_1A</strain>
    </source>
</reference>
<name>A0A1D8GV46_9GEMI</name>
<dbReference type="Pfam" id="PF01492">
    <property type="entry name" value="Gemini_C4"/>
    <property type="match status" value="1"/>
</dbReference>
<sequence>MGNLTSIFSYNSKGKCRSQITDCSIWCPLPGQHISIQTFRELNRAPTSSPMSRRTGTPSSGENSKSTVAVLEEVAKQLTTQPPRH</sequence>
<dbReference type="InterPro" id="IPR002488">
    <property type="entry name" value="Gemini_C4"/>
</dbReference>
<keyword evidence="2" id="KW-0945">Host-virus interaction</keyword>
<feature type="region of interest" description="Disordered" evidence="3">
    <location>
        <begin position="43"/>
        <end position="85"/>
    </location>
</feature>
<protein>
    <submittedName>
        <fullName evidence="4">AC4</fullName>
    </submittedName>
</protein>
<dbReference type="EMBL" id="KX691403">
    <property type="protein sequence ID" value="AOT83411.1"/>
    <property type="molecule type" value="Genomic_DNA"/>
</dbReference>
<evidence type="ECO:0000256" key="3">
    <source>
        <dbReference type="SAM" id="MobiDB-lite"/>
    </source>
</evidence>
<gene>
    <name evidence="4" type="primary">AC4</name>
</gene>
<evidence type="ECO:0000313" key="4">
    <source>
        <dbReference type="EMBL" id="AOT83411.1"/>
    </source>
</evidence>
<proteinExistence type="inferred from homology"/>
<comment type="similarity">
    <text evidence="1">Belongs to the geminiviridae protein AC4/C4 family.</text>
</comment>
<feature type="compositionally biased region" description="Polar residues" evidence="3">
    <location>
        <begin position="43"/>
        <end position="67"/>
    </location>
</feature>
<evidence type="ECO:0000256" key="2">
    <source>
        <dbReference type="ARBA" id="ARBA00022581"/>
    </source>
</evidence>